<dbReference type="InterPro" id="IPR036010">
    <property type="entry name" value="2Fe-2S_ferredoxin-like_sf"/>
</dbReference>
<dbReference type="PROSITE" id="PS50076">
    <property type="entry name" value="DNAJ_2"/>
    <property type="match status" value="1"/>
</dbReference>
<dbReference type="Pfam" id="PF00226">
    <property type="entry name" value="DnaJ"/>
    <property type="match status" value="1"/>
</dbReference>
<dbReference type="PANTHER" id="PTHR43112">
    <property type="entry name" value="FERREDOXIN"/>
    <property type="match status" value="1"/>
</dbReference>
<dbReference type="NCBIfam" id="NF041393">
    <property type="entry name" value="Frdxn_Halo"/>
    <property type="match status" value="1"/>
</dbReference>
<dbReference type="CDD" id="cd00207">
    <property type="entry name" value="fer2"/>
    <property type="match status" value="1"/>
</dbReference>
<accession>A0A285NUC4</accession>
<keyword evidence="6" id="KW-0408">Iron</keyword>
<dbReference type="SUPFAM" id="SSF54292">
    <property type="entry name" value="2Fe-2S ferredoxin-like"/>
    <property type="match status" value="1"/>
</dbReference>
<evidence type="ECO:0000259" key="9">
    <source>
        <dbReference type="PROSITE" id="PS50076"/>
    </source>
</evidence>
<sequence length="217" mass="23766">MASPYEILGVEPDADEDELVEAYRRRVKAAHPDQGGSTEEFQAVKTAYERIKSGDVRADIDAGESSPSVDDADDTERIEHRVEYLDYEVLDDHGWSLDDDDLFERAADADLSESDHGEFVVEPGESLLEAAENSGLAWPFACRGGACSNCAVAVIDGEVPPPTSHVLSSEMIDRGIRLSCITTPVTADTKIVYNVKHLPEVEELLLSASRFERAHSD</sequence>
<name>A0A285NUC4_NATPI</name>
<keyword evidence="4" id="KW-0479">Metal-binding</keyword>
<keyword evidence="3" id="KW-0001">2Fe-2S</keyword>
<evidence type="ECO:0000313" key="12">
    <source>
        <dbReference type="Proteomes" id="UP000219453"/>
    </source>
</evidence>
<evidence type="ECO:0000313" key="11">
    <source>
        <dbReference type="EMBL" id="SNZ12828.1"/>
    </source>
</evidence>
<dbReference type="OrthoDB" id="213270at2157"/>
<dbReference type="SMART" id="SM00271">
    <property type="entry name" value="DnaJ"/>
    <property type="match status" value="1"/>
</dbReference>
<dbReference type="InterPro" id="IPR012675">
    <property type="entry name" value="Beta-grasp_dom_sf"/>
</dbReference>
<dbReference type="InterPro" id="IPR001041">
    <property type="entry name" value="2Fe-2S_ferredoxin-type"/>
</dbReference>
<dbReference type="Gene3D" id="3.10.20.30">
    <property type="match status" value="1"/>
</dbReference>
<dbReference type="InterPro" id="IPR001623">
    <property type="entry name" value="DnaJ_domain"/>
</dbReference>
<dbReference type="PANTHER" id="PTHR43112:SF3">
    <property type="entry name" value="FERREDOXIN-2, CHLOROPLASTIC"/>
    <property type="match status" value="1"/>
</dbReference>
<evidence type="ECO:0000256" key="6">
    <source>
        <dbReference type="ARBA" id="ARBA00023004"/>
    </source>
</evidence>
<dbReference type="CDD" id="cd06257">
    <property type="entry name" value="DnaJ"/>
    <property type="match status" value="1"/>
</dbReference>
<evidence type="ECO:0000259" key="10">
    <source>
        <dbReference type="PROSITE" id="PS51085"/>
    </source>
</evidence>
<dbReference type="InterPro" id="IPR006058">
    <property type="entry name" value="2Fe2S_fd_BS"/>
</dbReference>
<evidence type="ECO:0000256" key="5">
    <source>
        <dbReference type="ARBA" id="ARBA00022982"/>
    </source>
</evidence>
<keyword evidence="5" id="KW-0249">Electron transport</keyword>
<organism evidence="11 12">
    <name type="scientific">Natronoarchaeum philippinense</name>
    <dbReference type="NCBI Taxonomy" id="558529"/>
    <lineage>
        <taxon>Archaea</taxon>
        <taxon>Methanobacteriati</taxon>
        <taxon>Methanobacteriota</taxon>
        <taxon>Stenosarchaea group</taxon>
        <taxon>Halobacteria</taxon>
        <taxon>Halobacteriales</taxon>
        <taxon>Natronoarchaeaceae</taxon>
    </lineage>
</organism>
<feature type="domain" description="J" evidence="9">
    <location>
        <begin position="3"/>
        <end position="64"/>
    </location>
</feature>
<dbReference type="InterPro" id="IPR053441">
    <property type="entry name" value="2Fe2S_Ferredoxin"/>
</dbReference>
<dbReference type="PROSITE" id="PS00197">
    <property type="entry name" value="2FE2S_FER_1"/>
    <property type="match status" value="1"/>
</dbReference>
<evidence type="ECO:0000256" key="3">
    <source>
        <dbReference type="ARBA" id="ARBA00022714"/>
    </source>
</evidence>
<gene>
    <name evidence="11" type="ORF">SAMN06269185_1945</name>
</gene>
<dbReference type="GO" id="GO:0051537">
    <property type="term" value="F:2 iron, 2 sulfur cluster binding"/>
    <property type="evidence" value="ECO:0007669"/>
    <property type="project" value="UniProtKB-KW"/>
</dbReference>
<evidence type="ECO:0000256" key="4">
    <source>
        <dbReference type="ARBA" id="ARBA00022723"/>
    </source>
</evidence>
<evidence type="ECO:0000256" key="1">
    <source>
        <dbReference type="ARBA" id="ARBA00007874"/>
    </source>
</evidence>
<comment type="cofactor">
    <cofactor evidence="8">
        <name>[2Fe-2S] cluster</name>
        <dbReference type="ChEBI" id="CHEBI:190135"/>
    </cofactor>
</comment>
<keyword evidence="12" id="KW-1185">Reference proteome</keyword>
<feature type="domain" description="2Fe-2S ferredoxin-type" evidence="10">
    <location>
        <begin position="107"/>
        <end position="197"/>
    </location>
</feature>
<evidence type="ECO:0000256" key="7">
    <source>
        <dbReference type="ARBA" id="ARBA00023014"/>
    </source>
</evidence>
<protein>
    <submittedName>
        <fullName evidence="11">Ferredoxin</fullName>
    </submittedName>
</protein>
<evidence type="ECO:0000256" key="8">
    <source>
        <dbReference type="ARBA" id="ARBA00034078"/>
    </source>
</evidence>
<proteinExistence type="inferred from homology"/>
<dbReference type="PRINTS" id="PR00625">
    <property type="entry name" value="JDOMAIN"/>
</dbReference>
<dbReference type="RefSeq" id="WP_097008863.1">
    <property type="nucleotide sequence ID" value="NZ_OBEJ01000002.1"/>
</dbReference>
<dbReference type="SUPFAM" id="SSF46565">
    <property type="entry name" value="Chaperone J-domain"/>
    <property type="match status" value="1"/>
</dbReference>
<dbReference type="PROSITE" id="PS51085">
    <property type="entry name" value="2FE2S_FER_2"/>
    <property type="match status" value="1"/>
</dbReference>
<dbReference type="Pfam" id="PF00111">
    <property type="entry name" value="Fer2"/>
    <property type="match status" value="1"/>
</dbReference>
<dbReference type="EMBL" id="OBEJ01000002">
    <property type="protein sequence ID" value="SNZ12828.1"/>
    <property type="molecule type" value="Genomic_DNA"/>
</dbReference>
<reference evidence="12" key="1">
    <citation type="submission" date="2017-09" db="EMBL/GenBank/DDBJ databases">
        <authorList>
            <person name="Varghese N."/>
            <person name="Submissions S."/>
        </authorList>
    </citation>
    <scope>NUCLEOTIDE SEQUENCE [LARGE SCALE GENOMIC DNA]</scope>
    <source>
        <strain evidence="12">DSM 27208</strain>
    </source>
</reference>
<comment type="similarity">
    <text evidence="1">Belongs to the 2Fe2S plant-type ferredoxin family.</text>
</comment>
<dbReference type="InterPro" id="IPR036869">
    <property type="entry name" value="J_dom_sf"/>
</dbReference>
<dbReference type="Proteomes" id="UP000219453">
    <property type="component" value="Unassembled WGS sequence"/>
</dbReference>
<dbReference type="Gene3D" id="1.10.287.110">
    <property type="entry name" value="DnaJ domain"/>
    <property type="match status" value="1"/>
</dbReference>
<keyword evidence="2" id="KW-0813">Transport</keyword>
<dbReference type="AlphaFoldDB" id="A0A285NUC4"/>
<keyword evidence="7" id="KW-0411">Iron-sulfur</keyword>
<dbReference type="GO" id="GO:0046872">
    <property type="term" value="F:metal ion binding"/>
    <property type="evidence" value="ECO:0007669"/>
    <property type="project" value="UniProtKB-KW"/>
</dbReference>
<evidence type="ECO:0000256" key="2">
    <source>
        <dbReference type="ARBA" id="ARBA00022448"/>
    </source>
</evidence>